<dbReference type="InterPro" id="IPR001763">
    <property type="entry name" value="Rhodanese-like_dom"/>
</dbReference>
<dbReference type="Gene3D" id="3.40.250.10">
    <property type="entry name" value="Rhodanese-like domain"/>
    <property type="match status" value="1"/>
</dbReference>
<protein>
    <recommendedName>
        <fullName evidence="1">Rhodanese domain-containing protein</fullName>
    </recommendedName>
</protein>
<gene>
    <name evidence="2" type="ORF">MNB_SV-13-1854</name>
</gene>
<reference evidence="2" key="1">
    <citation type="submission" date="2016-10" db="EMBL/GenBank/DDBJ databases">
        <authorList>
            <person name="de Groot N.N."/>
        </authorList>
    </citation>
    <scope>NUCLEOTIDE SEQUENCE</scope>
</reference>
<proteinExistence type="predicted"/>
<dbReference type="EMBL" id="FPHM01000075">
    <property type="protein sequence ID" value="SFV62444.1"/>
    <property type="molecule type" value="Genomic_DNA"/>
</dbReference>
<accession>A0A1W1C9K7</accession>
<dbReference type="AlphaFoldDB" id="A0A1W1C9K7"/>
<evidence type="ECO:0000313" key="2">
    <source>
        <dbReference type="EMBL" id="SFV62444.1"/>
    </source>
</evidence>
<dbReference type="SMART" id="SM00450">
    <property type="entry name" value="RHOD"/>
    <property type="match status" value="1"/>
</dbReference>
<dbReference type="Pfam" id="PF00581">
    <property type="entry name" value="Rhodanese"/>
    <property type="match status" value="1"/>
</dbReference>
<dbReference type="SUPFAM" id="SSF52821">
    <property type="entry name" value="Rhodanese/Cell cycle control phosphatase"/>
    <property type="match status" value="1"/>
</dbReference>
<evidence type="ECO:0000259" key="1">
    <source>
        <dbReference type="PROSITE" id="PS50206"/>
    </source>
</evidence>
<feature type="domain" description="Rhodanese" evidence="1">
    <location>
        <begin position="90"/>
        <end position="201"/>
    </location>
</feature>
<sequence>MKIKIFYSIIYFSTVLFSANIVEITEGVPFVKVEGNGKKYKIQRSQKADTYLSNTFALTSRPSPPFFIEPFSVDKEVETFGELEVLDFLSKKKGIFIDARLANWFRKSAIPLAINKPFKIFLKDSAKRDKALKLFGAKKLKNGQWSFRKAKNILFYCNGAWCGQSPTAINALIALGYPKSKMKYYRGGMQSWQLLGLTTIVPKGKR</sequence>
<organism evidence="2">
    <name type="scientific">hydrothermal vent metagenome</name>
    <dbReference type="NCBI Taxonomy" id="652676"/>
    <lineage>
        <taxon>unclassified sequences</taxon>
        <taxon>metagenomes</taxon>
        <taxon>ecological metagenomes</taxon>
    </lineage>
</organism>
<dbReference type="InterPro" id="IPR036873">
    <property type="entry name" value="Rhodanese-like_dom_sf"/>
</dbReference>
<dbReference type="PROSITE" id="PS50206">
    <property type="entry name" value="RHODANESE_3"/>
    <property type="match status" value="1"/>
</dbReference>
<name>A0A1W1C9K7_9ZZZZ</name>